<protein>
    <submittedName>
        <fullName evidence="3">Helix-turn-helix domain-containing protein</fullName>
    </submittedName>
</protein>
<dbReference type="PANTHER" id="PTHR46558">
    <property type="entry name" value="TRACRIPTIONAL REGULATORY PROTEIN-RELATED-RELATED"/>
    <property type="match status" value="1"/>
</dbReference>
<accession>A0ABW0BG36</accession>
<feature type="domain" description="HTH cro/C1-type" evidence="2">
    <location>
        <begin position="79"/>
        <end position="133"/>
    </location>
</feature>
<dbReference type="PANTHER" id="PTHR46558:SF4">
    <property type="entry name" value="DNA-BIDING PHAGE PROTEIN"/>
    <property type="match status" value="1"/>
</dbReference>
<dbReference type="Proteomes" id="UP001596087">
    <property type="component" value="Unassembled WGS sequence"/>
</dbReference>
<comment type="caution">
    <text evidence="3">The sequence shown here is derived from an EMBL/GenBank/DDBJ whole genome shotgun (WGS) entry which is preliminary data.</text>
</comment>
<evidence type="ECO:0000313" key="4">
    <source>
        <dbReference type="Proteomes" id="UP001596087"/>
    </source>
</evidence>
<reference evidence="4" key="1">
    <citation type="journal article" date="2019" name="Int. J. Syst. Evol. Microbiol.">
        <title>The Global Catalogue of Microorganisms (GCM) 10K type strain sequencing project: providing services to taxonomists for standard genome sequencing and annotation.</title>
        <authorList>
            <consortium name="The Broad Institute Genomics Platform"/>
            <consortium name="The Broad Institute Genome Sequencing Center for Infectious Disease"/>
            <person name="Wu L."/>
            <person name="Ma J."/>
        </authorList>
    </citation>
    <scope>NUCLEOTIDE SEQUENCE [LARGE SCALE GENOMIC DNA]</scope>
    <source>
        <strain evidence="4">DFY41</strain>
    </source>
</reference>
<dbReference type="RefSeq" id="WP_378588234.1">
    <property type="nucleotide sequence ID" value="NZ_JBHSKD010000006.1"/>
</dbReference>
<dbReference type="SUPFAM" id="SSF47413">
    <property type="entry name" value="lambda repressor-like DNA-binding domains"/>
    <property type="match status" value="4"/>
</dbReference>
<dbReference type="CDD" id="cd00093">
    <property type="entry name" value="HTH_XRE"/>
    <property type="match status" value="4"/>
</dbReference>
<gene>
    <name evidence="3" type="ORF">ACFPGP_05965</name>
</gene>
<sequence>MLREQRTVLALSVADVAARLDVHPQTVWRWERRERLPGPVHIRGLARVLDLSPAEVVDFFDEARTCGTEPRESLRGHGLRRLRKAADMTAPQVAQAVGVPAHTVYNWEHGRARIPLRHVPGLAEVLNLDADQLVDVLVRAPMAPLSTRNDPSTVTGLRRLRRRTGLSQRNVAEKLGVSRHSVGVWEAGGRPPLHAVRKLGRIYGVPVSTVAAAAGVVPPPELDPQTWKPGDLARVLRVLRQWSGLTQQDIARACGCKQVTVRSWEAARSQPQPKFRARLETFFRLTPGSLVRLYAPEPGPGSQALPQRHRFSEFDGQGQATLPAVRLSS</sequence>
<feature type="domain" description="HTH cro/C1-type" evidence="2">
    <location>
        <begin position="2"/>
        <end position="56"/>
    </location>
</feature>
<proteinExistence type="predicted"/>
<dbReference type="SMART" id="SM00530">
    <property type="entry name" value="HTH_XRE"/>
    <property type="match status" value="4"/>
</dbReference>
<evidence type="ECO:0000313" key="3">
    <source>
        <dbReference type="EMBL" id="MFC5176208.1"/>
    </source>
</evidence>
<dbReference type="Gene3D" id="1.10.260.40">
    <property type="entry name" value="lambda repressor-like DNA-binding domains"/>
    <property type="match status" value="4"/>
</dbReference>
<dbReference type="PROSITE" id="PS50943">
    <property type="entry name" value="HTH_CROC1"/>
    <property type="match status" value="4"/>
</dbReference>
<keyword evidence="4" id="KW-1185">Reference proteome</keyword>
<organism evidence="3 4">
    <name type="scientific">Nocardioides taihuensis</name>
    <dbReference type="NCBI Taxonomy" id="1835606"/>
    <lineage>
        <taxon>Bacteria</taxon>
        <taxon>Bacillati</taxon>
        <taxon>Actinomycetota</taxon>
        <taxon>Actinomycetes</taxon>
        <taxon>Propionibacteriales</taxon>
        <taxon>Nocardioidaceae</taxon>
        <taxon>Nocardioides</taxon>
    </lineage>
</organism>
<keyword evidence="1" id="KW-0238">DNA-binding</keyword>
<name>A0ABW0BG36_9ACTN</name>
<dbReference type="Pfam" id="PF13560">
    <property type="entry name" value="HTH_31"/>
    <property type="match status" value="4"/>
</dbReference>
<evidence type="ECO:0000256" key="1">
    <source>
        <dbReference type="ARBA" id="ARBA00023125"/>
    </source>
</evidence>
<evidence type="ECO:0000259" key="2">
    <source>
        <dbReference type="PROSITE" id="PS50943"/>
    </source>
</evidence>
<dbReference type="InterPro" id="IPR010982">
    <property type="entry name" value="Lambda_DNA-bd_dom_sf"/>
</dbReference>
<feature type="domain" description="HTH cro/C1-type" evidence="2">
    <location>
        <begin position="157"/>
        <end position="210"/>
    </location>
</feature>
<dbReference type="EMBL" id="JBHSKD010000006">
    <property type="protein sequence ID" value="MFC5176208.1"/>
    <property type="molecule type" value="Genomic_DNA"/>
</dbReference>
<feature type="domain" description="HTH cro/C1-type" evidence="2">
    <location>
        <begin position="236"/>
        <end position="290"/>
    </location>
</feature>
<dbReference type="InterPro" id="IPR001387">
    <property type="entry name" value="Cro/C1-type_HTH"/>
</dbReference>